<keyword evidence="6" id="KW-0811">Translocation</keyword>
<keyword evidence="2" id="KW-1003">Cell membrane</keyword>
<evidence type="ECO:0000256" key="6">
    <source>
        <dbReference type="ARBA" id="ARBA00023010"/>
    </source>
</evidence>
<evidence type="ECO:0000256" key="2">
    <source>
        <dbReference type="ARBA" id="ARBA00022475"/>
    </source>
</evidence>
<dbReference type="GO" id="GO:0015031">
    <property type="term" value="P:protein transport"/>
    <property type="evidence" value="ECO:0007669"/>
    <property type="project" value="UniProtKB-KW"/>
</dbReference>
<evidence type="ECO:0000256" key="3">
    <source>
        <dbReference type="ARBA" id="ARBA00022692"/>
    </source>
</evidence>
<keyword evidence="5" id="KW-1133">Transmembrane helix</keyword>
<dbReference type="InterPro" id="IPR022813">
    <property type="entry name" value="SecD/SecF_arch_bac"/>
</dbReference>
<reference evidence="9 10" key="1">
    <citation type="submission" date="2019-06" db="EMBL/GenBank/DDBJ databases">
        <authorList>
            <person name="Meng X."/>
        </authorList>
    </citation>
    <scope>NUCLEOTIDE SEQUENCE [LARGE SCALE GENOMIC DNA]</scope>
    <source>
        <strain evidence="9 10">M625</strain>
    </source>
</reference>
<gene>
    <name evidence="9" type="ORF">FHK87_24275</name>
</gene>
<dbReference type="Gene3D" id="3.30.1360.200">
    <property type="match status" value="1"/>
</dbReference>
<dbReference type="Proteomes" id="UP000315540">
    <property type="component" value="Unassembled WGS sequence"/>
</dbReference>
<organism evidence="9 10">
    <name type="scientific">Aquimarina algicola</name>
    <dbReference type="NCBI Taxonomy" id="2589995"/>
    <lineage>
        <taxon>Bacteria</taxon>
        <taxon>Pseudomonadati</taxon>
        <taxon>Bacteroidota</taxon>
        <taxon>Flavobacteriia</taxon>
        <taxon>Flavobacteriales</taxon>
        <taxon>Flavobacteriaceae</taxon>
        <taxon>Aquimarina</taxon>
    </lineage>
</organism>
<sequence length="312" mass="35760">MSYLKSIVFLFICISGLSSCNLIGKSYPKPNKSIKMTVSYSSNVTEQERENIVISITKRLEIIGKKPKIERRDAKNELNIEIATNYEVNRVKRIIETEGKIQLFDVFKREEMMPFFKEVNALISNEDDPNNLFKLFVQERNNFDQILFYVKEKDTAQVFSYLQMQVAQSSLPSEKKYIKFVWGKEDIVTKSFPLYAIKIEKDPTMIFNGQMIKNANQSFGQLGNPSIHIEMNEEGAKLFEKLTQRVFEEQSNIAIVFDDIVYTAPSVSSPIKEGRVEISNAFSQEEAQDLAMILNSGAISGVQIENIEVEQL</sequence>
<evidence type="ECO:0000256" key="5">
    <source>
        <dbReference type="ARBA" id="ARBA00022989"/>
    </source>
</evidence>
<comment type="caution">
    <text evidence="9">The sequence shown here is derived from an EMBL/GenBank/DDBJ whole genome shotgun (WGS) entry which is preliminary data.</text>
</comment>
<dbReference type="RefSeq" id="WP_140597481.1">
    <property type="nucleotide sequence ID" value="NZ_VFWZ01000010.1"/>
</dbReference>
<dbReference type="Pfam" id="PF22599">
    <property type="entry name" value="SecDF_P1_head"/>
    <property type="match status" value="1"/>
</dbReference>
<dbReference type="PROSITE" id="PS51257">
    <property type="entry name" value="PROKAR_LIPOPROTEIN"/>
    <property type="match status" value="1"/>
</dbReference>
<name>A0A504J3Q6_9FLAO</name>
<proteinExistence type="predicted"/>
<evidence type="ECO:0000259" key="8">
    <source>
        <dbReference type="Pfam" id="PF22599"/>
    </source>
</evidence>
<evidence type="ECO:0000256" key="4">
    <source>
        <dbReference type="ARBA" id="ARBA00022927"/>
    </source>
</evidence>
<evidence type="ECO:0000256" key="1">
    <source>
        <dbReference type="ARBA" id="ARBA00022448"/>
    </source>
</evidence>
<evidence type="ECO:0000313" key="10">
    <source>
        <dbReference type="Proteomes" id="UP000315540"/>
    </source>
</evidence>
<keyword evidence="3" id="KW-0812">Transmembrane</keyword>
<protein>
    <recommendedName>
        <fullName evidence="8">SecDF P1 head subdomain domain-containing protein</fullName>
    </recommendedName>
</protein>
<keyword evidence="4" id="KW-0653">Protein transport</keyword>
<evidence type="ECO:0000256" key="7">
    <source>
        <dbReference type="ARBA" id="ARBA00023136"/>
    </source>
</evidence>
<keyword evidence="1" id="KW-0813">Transport</keyword>
<dbReference type="PANTHER" id="PTHR30081">
    <property type="entry name" value="PROTEIN-EXPORT MEMBRANE PROTEIN SEC"/>
    <property type="match status" value="1"/>
</dbReference>
<evidence type="ECO:0000313" key="9">
    <source>
        <dbReference type="EMBL" id="TPN81719.1"/>
    </source>
</evidence>
<dbReference type="PANTHER" id="PTHR30081:SF1">
    <property type="entry name" value="PROTEIN TRANSLOCASE SUBUNIT SECD"/>
    <property type="match status" value="1"/>
</dbReference>
<keyword evidence="7" id="KW-0472">Membrane</keyword>
<accession>A0A504J3Q6</accession>
<keyword evidence="10" id="KW-1185">Reference proteome</keyword>
<dbReference type="AlphaFoldDB" id="A0A504J3Q6"/>
<dbReference type="InterPro" id="IPR054384">
    <property type="entry name" value="SecDF_P1_head"/>
</dbReference>
<dbReference type="EMBL" id="VFWZ01000010">
    <property type="protein sequence ID" value="TPN81719.1"/>
    <property type="molecule type" value="Genomic_DNA"/>
</dbReference>
<feature type="domain" description="SecDF P1 head subdomain" evidence="8">
    <location>
        <begin position="203"/>
        <end position="299"/>
    </location>
</feature>
<dbReference type="OrthoDB" id="1162158at2"/>
<dbReference type="GO" id="GO:0005886">
    <property type="term" value="C:plasma membrane"/>
    <property type="evidence" value="ECO:0007669"/>
    <property type="project" value="TreeGrafter"/>
</dbReference>